<proteinExistence type="predicted"/>
<evidence type="ECO:0000256" key="13">
    <source>
        <dbReference type="ARBA" id="ARBA00047899"/>
    </source>
</evidence>
<keyword evidence="15" id="KW-0732">Signal</keyword>
<dbReference type="InterPro" id="IPR011009">
    <property type="entry name" value="Kinase-like_dom_sf"/>
</dbReference>
<dbReference type="OrthoDB" id="676979at2759"/>
<evidence type="ECO:0000256" key="12">
    <source>
        <dbReference type="ARBA" id="ARBA00023136"/>
    </source>
</evidence>
<dbReference type="GO" id="GO:0016020">
    <property type="term" value="C:membrane"/>
    <property type="evidence" value="ECO:0007669"/>
    <property type="project" value="UniProtKB-SubCell"/>
</dbReference>
<evidence type="ECO:0000256" key="11">
    <source>
        <dbReference type="ARBA" id="ARBA00022989"/>
    </source>
</evidence>
<keyword evidence="7" id="KW-0677">Repeat</keyword>
<accession>A0A6A4KME1</accession>
<dbReference type="AlphaFoldDB" id="A0A6A4KME1"/>
<evidence type="ECO:0000256" key="10">
    <source>
        <dbReference type="ARBA" id="ARBA00022840"/>
    </source>
</evidence>
<keyword evidence="8" id="KW-0547">Nucleotide-binding</keyword>
<keyword evidence="12" id="KW-0472">Membrane</keyword>
<sequence>MLLAISMAALFLVPSSAESSSSSFSSSVEAKAMLNSGWWGNFSSTNHCDLAGITCNGAGIVIRMRGYKYGYNLADMNWSSLPNLEYLDLSHSGLKGGIPGEIGTLSKLTHLDLSVNNKLQGVLPPTLGNLAELVYLDLSATNIEACEIGWTQRVNVVQGMAHALSYLHHDCTPPIVHRDISSNNILLNSEEEAFVADFGIARLLNPDSSNQTVIAGTYGYIAPGQKSVCIKFGLKLEVLQEMVVHWSNT</sequence>
<evidence type="ECO:0000256" key="8">
    <source>
        <dbReference type="ARBA" id="ARBA00022741"/>
    </source>
</evidence>
<dbReference type="InterPro" id="IPR000719">
    <property type="entry name" value="Prot_kinase_dom"/>
</dbReference>
<dbReference type="PROSITE" id="PS50011">
    <property type="entry name" value="PROTEIN_KINASE_DOM"/>
    <property type="match status" value="1"/>
</dbReference>
<evidence type="ECO:0000256" key="4">
    <source>
        <dbReference type="ARBA" id="ARBA00022614"/>
    </source>
</evidence>
<keyword evidence="9" id="KW-0418">Kinase</keyword>
<evidence type="ECO:0000256" key="9">
    <source>
        <dbReference type="ARBA" id="ARBA00022777"/>
    </source>
</evidence>
<comment type="subcellular location">
    <subcellularLocation>
        <location evidence="1">Membrane</location>
    </subcellularLocation>
</comment>
<feature type="chain" id="PRO_5025494257" description="non-specific serine/threonine protein kinase" evidence="15">
    <location>
        <begin position="18"/>
        <end position="249"/>
    </location>
</feature>
<evidence type="ECO:0000313" key="17">
    <source>
        <dbReference type="EMBL" id="KAE9445314.1"/>
    </source>
</evidence>
<dbReference type="SUPFAM" id="SSF56112">
    <property type="entry name" value="Protein kinase-like (PK-like)"/>
    <property type="match status" value="1"/>
</dbReference>
<comment type="catalytic activity">
    <reaction evidence="13">
        <text>L-threonyl-[protein] + ATP = O-phospho-L-threonyl-[protein] + ADP + H(+)</text>
        <dbReference type="Rhea" id="RHEA:46608"/>
        <dbReference type="Rhea" id="RHEA-COMP:11060"/>
        <dbReference type="Rhea" id="RHEA-COMP:11605"/>
        <dbReference type="ChEBI" id="CHEBI:15378"/>
        <dbReference type="ChEBI" id="CHEBI:30013"/>
        <dbReference type="ChEBI" id="CHEBI:30616"/>
        <dbReference type="ChEBI" id="CHEBI:61977"/>
        <dbReference type="ChEBI" id="CHEBI:456216"/>
        <dbReference type="EC" id="2.7.11.1"/>
    </reaction>
</comment>
<gene>
    <name evidence="17" type="ORF">C3L33_22787</name>
</gene>
<dbReference type="Gene3D" id="1.10.510.10">
    <property type="entry name" value="Transferase(Phosphotransferase) domain 1"/>
    <property type="match status" value="1"/>
</dbReference>
<feature type="non-terminal residue" evidence="17">
    <location>
        <position position="1"/>
    </location>
</feature>
<dbReference type="Gene3D" id="3.80.10.10">
    <property type="entry name" value="Ribonuclease Inhibitor"/>
    <property type="match status" value="1"/>
</dbReference>
<name>A0A6A4KME1_9ERIC</name>
<feature type="domain" description="Protein kinase" evidence="16">
    <location>
        <begin position="28"/>
        <end position="249"/>
    </location>
</feature>
<dbReference type="InterPro" id="IPR051420">
    <property type="entry name" value="Ser_Thr_Kinases_DiverseReg"/>
</dbReference>
<dbReference type="GO" id="GO:0004674">
    <property type="term" value="F:protein serine/threonine kinase activity"/>
    <property type="evidence" value="ECO:0007669"/>
    <property type="project" value="UniProtKB-KW"/>
</dbReference>
<dbReference type="PROSITE" id="PS00109">
    <property type="entry name" value="PROTEIN_KINASE_TYR"/>
    <property type="match status" value="1"/>
</dbReference>
<comment type="catalytic activity">
    <reaction evidence="14">
        <text>L-seryl-[protein] + ATP = O-phospho-L-seryl-[protein] + ADP + H(+)</text>
        <dbReference type="Rhea" id="RHEA:17989"/>
        <dbReference type="Rhea" id="RHEA-COMP:9863"/>
        <dbReference type="Rhea" id="RHEA-COMP:11604"/>
        <dbReference type="ChEBI" id="CHEBI:15378"/>
        <dbReference type="ChEBI" id="CHEBI:29999"/>
        <dbReference type="ChEBI" id="CHEBI:30616"/>
        <dbReference type="ChEBI" id="CHEBI:83421"/>
        <dbReference type="ChEBI" id="CHEBI:456216"/>
        <dbReference type="EC" id="2.7.11.1"/>
    </reaction>
</comment>
<organism evidence="17">
    <name type="scientific">Rhododendron williamsianum</name>
    <dbReference type="NCBI Taxonomy" id="262921"/>
    <lineage>
        <taxon>Eukaryota</taxon>
        <taxon>Viridiplantae</taxon>
        <taxon>Streptophyta</taxon>
        <taxon>Embryophyta</taxon>
        <taxon>Tracheophyta</taxon>
        <taxon>Spermatophyta</taxon>
        <taxon>Magnoliopsida</taxon>
        <taxon>eudicotyledons</taxon>
        <taxon>Gunneridae</taxon>
        <taxon>Pentapetalae</taxon>
        <taxon>asterids</taxon>
        <taxon>Ericales</taxon>
        <taxon>Ericaceae</taxon>
        <taxon>Ericoideae</taxon>
        <taxon>Rhodoreae</taxon>
        <taxon>Rhododendron</taxon>
    </lineage>
</organism>
<dbReference type="InterPro" id="IPR032675">
    <property type="entry name" value="LRR_dom_sf"/>
</dbReference>
<dbReference type="InterPro" id="IPR001611">
    <property type="entry name" value="Leu-rich_rpt"/>
</dbReference>
<comment type="caution">
    <text evidence="17">The sequence shown here is derived from an EMBL/GenBank/DDBJ whole genome shotgun (WGS) entry which is preliminary data.</text>
</comment>
<dbReference type="Pfam" id="PF00069">
    <property type="entry name" value="Pkinase"/>
    <property type="match status" value="1"/>
</dbReference>
<keyword evidence="5" id="KW-0808">Transferase</keyword>
<dbReference type="GO" id="GO:0005524">
    <property type="term" value="F:ATP binding"/>
    <property type="evidence" value="ECO:0007669"/>
    <property type="project" value="UniProtKB-KW"/>
</dbReference>
<dbReference type="EMBL" id="QEFC01004261">
    <property type="protein sequence ID" value="KAE9445314.1"/>
    <property type="molecule type" value="Genomic_DNA"/>
</dbReference>
<dbReference type="EC" id="2.7.11.1" evidence="2"/>
<evidence type="ECO:0000256" key="14">
    <source>
        <dbReference type="ARBA" id="ARBA00048679"/>
    </source>
</evidence>
<keyword evidence="11" id="KW-1133">Transmembrane helix</keyword>
<evidence type="ECO:0000256" key="3">
    <source>
        <dbReference type="ARBA" id="ARBA00022527"/>
    </source>
</evidence>
<keyword evidence="3" id="KW-0723">Serine/threonine-protein kinase</keyword>
<keyword evidence="4" id="KW-0433">Leucine-rich repeat</keyword>
<dbReference type="PANTHER" id="PTHR48005:SF16">
    <property type="entry name" value="MDIS1-INTERACTING RECEPTOR LIKE KINASE 2-LIKE ISOFORM X1"/>
    <property type="match status" value="1"/>
</dbReference>
<evidence type="ECO:0000256" key="1">
    <source>
        <dbReference type="ARBA" id="ARBA00004370"/>
    </source>
</evidence>
<feature type="signal peptide" evidence="15">
    <location>
        <begin position="1"/>
        <end position="17"/>
    </location>
</feature>
<dbReference type="Pfam" id="PF13855">
    <property type="entry name" value="LRR_8"/>
    <property type="match status" value="1"/>
</dbReference>
<dbReference type="InterPro" id="IPR008266">
    <property type="entry name" value="Tyr_kinase_AS"/>
</dbReference>
<reference evidence="17" key="1">
    <citation type="journal article" date="2019" name="Genome Biol. Evol.">
        <title>The Rhododendron genome and chromosomal organization provide insight into shared whole-genome duplications across the heath family (Ericaceae).</title>
        <authorList>
            <person name="Soza V.L."/>
            <person name="Lindsley D."/>
            <person name="Waalkes A."/>
            <person name="Ramage E."/>
            <person name="Patwardhan R.P."/>
            <person name="Burton J.N."/>
            <person name="Adey A."/>
            <person name="Kumar A."/>
            <person name="Qiu R."/>
            <person name="Shendure J."/>
            <person name="Hall B."/>
        </authorList>
    </citation>
    <scope>NUCLEOTIDE SEQUENCE</scope>
    <source>
        <strain evidence="17">RSF 1966-606</strain>
    </source>
</reference>
<evidence type="ECO:0000256" key="7">
    <source>
        <dbReference type="ARBA" id="ARBA00022737"/>
    </source>
</evidence>
<evidence type="ECO:0000256" key="15">
    <source>
        <dbReference type="SAM" id="SignalP"/>
    </source>
</evidence>
<keyword evidence="6" id="KW-0812">Transmembrane</keyword>
<protein>
    <recommendedName>
        <fullName evidence="2">non-specific serine/threonine protein kinase</fullName>
        <ecNumber evidence="2">2.7.11.1</ecNumber>
    </recommendedName>
</protein>
<keyword evidence="10" id="KW-0067">ATP-binding</keyword>
<evidence type="ECO:0000256" key="6">
    <source>
        <dbReference type="ARBA" id="ARBA00022692"/>
    </source>
</evidence>
<evidence type="ECO:0000256" key="5">
    <source>
        <dbReference type="ARBA" id="ARBA00022679"/>
    </source>
</evidence>
<dbReference type="PANTHER" id="PTHR48005">
    <property type="entry name" value="LEUCINE RICH REPEAT KINASE 2"/>
    <property type="match status" value="1"/>
</dbReference>
<dbReference type="SUPFAM" id="SSF52058">
    <property type="entry name" value="L domain-like"/>
    <property type="match status" value="1"/>
</dbReference>
<evidence type="ECO:0000259" key="16">
    <source>
        <dbReference type="PROSITE" id="PS50011"/>
    </source>
</evidence>
<evidence type="ECO:0000256" key="2">
    <source>
        <dbReference type="ARBA" id="ARBA00012513"/>
    </source>
</evidence>